<name>A0A1F6EN00_9BACT</name>
<sequence>MKCISLIEEAFEMAGNRELIQRFAPVLDIQKGERTVGKYRNDSIASEEVKLLCGLSQYYHWRSLEIESRLEKDSWGMRRSEMELEAMQAERLHNLFFFLLAATLRYMYPRLSKHHDVEFAIRKGWVVVWSEFSDNEESPESRKH</sequence>
<evidence type="ECO:0000313" key="2">
    <source>
        <dbReference type="Proteomes" id="UP000178587"/>
    </source>
</evidence>
<accession>A0A1F6EN00</accession>
<reference evidence="1 2" key="1">
    <citation type="journal article" date="2016" name="Nat. Commun.">
        <title>Thousands of microbial genomes shed light on interconnected biogeochemical processes in an aquifer system.</title>
        <authorList>
            <person name="Anantharaman K."/>
            <person name="Brown C.T."/>
            <person name="Hug L.A."/>
            <person name="Sharon I."/>
            <person name="Castelle C.J."/>
            <person name="Probst A.J."/>
            <person name="Thomas B.C."/>
            <person name="Singh A."/>
            <person name="Wilkins M.J."/>
            <person name="Karaoz U."/>
            <person name="Brodie E.L."/>
            <person name="Williams K.H."/>
            <person name="Hubbard S.S."/>
            <person name="Banfield J.F."/>
        </authorList>
    </citation>
    <scope>NUCLEOTIDE SEQUENCE [LARGE SCALE GENOMIC DNA]</scope>
</reference>
<dbReference type="AlphaFoldDB" id="A0A1F6EN00"/>
<comment type="caution">
    <text evidence="1">The sequence shown here is derived from an EMBL/GenBank/DDBJ whole genome shotgun (WGS) entry which is preliminary data.</text>
</comment>
<dbReference type="STRING" id="1798507.A3A34_02595"/>
<evidence type="ECO:0000313" key="1">
    <source>
        <dbReference type="EMBL" id="OGG75011.1"/>
    </source>
</evidence>
<dbReference type="Proteomes" id="UP000178587">
    <property type="component" value="Unassembled WGS sequence"/>
</dbReference>
<dbReference type="EMBL" id="MFLU01000009">
    <property type="protein sequence ID" value="OGG75011.1"/>
    <property type="molecule type" value="Genomic_DNA"/>
</dbReference>
<organism evidence="1 2">
    <name type="scientific">Candidatus Kaiserbacteria bacterium RIFCSPLOWO2_01_FULL_50_24</name>
    <dbReference type="NCBI Taxonomy" id="1798507"/>
    <lineage>
        <taxon>Bacteria</taxon>
        <taxon>Candidatus Kaiseribacteriota</taxon>
    </lineage>
</organism>
<proteinExistence type="predicted"/>
<protein>
    <submittedName>
        <fullName evidence="1">Uncharacterized protein</fullName>
    </submittedName>
</protein>
<gene>
    <name evidence="1" type="ORF">A3A34_02595</name>
</gene>